<proteinExistence type="predicted"/>
<sequence length="716" mass="79996">MITIMPDRLFNSGRRWLKLIVFGSTALLLLFVGMTASVYHVFSHERIQSRADAALKDTRRSVRFDEEIGRSWFPRPTLTLHNLIISRPDRRDAAIHIKRAQIGFAWRSLWQQEPVIEKWQAEGAEIRIEREADGSWSLQDLWQLPGREMAVNRVNMAGSRLTVRVGQADYVVEDFGINLQAPVSDGRRFRIIGTLPHDAHPLAWQGQGMLKASAEGWQIPAFTLNAQSRLNQHPVNISAEAALRIDVQAQTLYADDTALRADSSYPNGHLSVQIPQWSLQPERLHLNTLSGAFTAEEGGQQWDAAVKLDKAVWRPGIATLDSAEIKGRYKTVYQQTQFTAAGNLMWQHSRGVKAEQLQLTAWQESLTDPAPPRYNTNLQGSVEWSGPQAWQGGFTGLFDRQPLALKLRYHAEEGRVPVLEAGLALQKLNLIPYWQSLQSSGGKAYPALFEHPRMPELDANLRIGSIQIPGLQLDDVETHLQADRSRLALSRFQAGLYGGRTQGGLVVTNTEIPSYHLQQNARGVRIRPLLRDLFGFHTISGNGDADIDLRARGRDRQSLSASLNGSLSLNISDGHWHGIDLNNILQSGKVGQAAADRQTPFRRFTLSSTITDGIGYHENTELTSDSLYVTGSGYTDFAKQELAENLLIRNPRYPRAKPVPLKISGPVDNPSVTLDYNRLTDGLSTPEEKQKALADTLKEQWKWLSPPSGQAEKRAP</sequence>
<dbReference type="EMBL" id="UGQS01000002">
    <property type="protein sequence ID" value="STZ76513.1"/>
    <property type="molecule type" value="Genomic_DNA"/>
</dbReference>
<evidence type="ECO:0000313" key="3">
    <source>
        <dbReference type="EMBL" id="STZ76513.1"/>
    </source>
</evidence>
<organism evidence="3 4">
    <name type="scientific">Bergeriella denitrificans</name>
    <name type="common">Neisseria denitrificans</name>
    <dbReference type="NCBI Taxonomy" id="494"/>
    <lineage>
        <taxon>Bacteria</taxon>
        <taxon>Pseudomonadati</taxon>
        <taxon>Pseudomonadota</taxon>
        <taxon>Betaproteobacteria</taxon>
        <taxon>Neisseriales</taxon>
        <taxon>Neisseriaceae</taxon>
        <taxon>Bergeriella</taxon>
    </lineage>
</organism>
<dbReference type="GO" id="GO:0090313">
    <property type="term" value="P:regulation of protein targeting to membrane"/>
    <property type="evidence" value="ECO:0007669"/>
    <property type="project" value="TreeGrafter"/>
</dbReference>
<feature type="transmembrane region" description="Helical" evidence="1">
    <location>
        <begin position="20"/>
        <end position="42"/>
    </location>
</feature>
<name>A0A378UIF9_BERDE</name>
<dbReference type="PANTHER" id="PTHR30441:SF4">
    <property type="entry name" value="PROTEIN ASMA"/>
    <property type="match status" value="1"/>
</dbReference>
<dbReference type="Pfam" id="PF05170">
    <property type="entry name" value="AsmA"/>
    <property type="match status" value="1"/>
</dbReference>
<dbReference type="InterPro" id="IPR052894">
    <property type="entry name" value="AsmA-related"/>
</dbReference>
<keyword evidence="1" id="KW-0472">Membrane</keyword>
<dbReference type="Proteomes" id="UP000254651">
    <property type="component" value="Unassembled WGS sequence"/>
</dbReference>
<evidence type="ECO:0000259" key="2">
    <source>
        <dbReference type="Pfam" id="PF05170"/>
    </source>
</evidence>
<keyword evidence="4" id="KW-1185">Reference proteome</keyword>
<reference evidence="3 4" key="1">
    <citation type="submission" date="2018-06" db="EMBL/GenBank/DDBJ databases">
        <authorList>
            <consortium name="Pathogen Informatics"/>
            <person name="Doyle S."/>
        </authorList>
    </citation>
    <scope>NUCLEOTIDE SEQUENCE [LARGE SCALE GENOMIC DNA]</scope>
    <source>
        <strain evidence="3 4">NCTC10295</strain>
    </source>
</reference>
<feature type="domain" description="AsmA" evidence="2">
    <location>
        <begin position="15"/>
        <end position="615"/>
    </location>
</feature>
<protein>
    <submittedName>
        <fullName evidence="3">Putative AsmA-like protein</fullName>
    </submittedName>
</protein>
<dbReference type="PANTHER" id="PTHR30441">
    <property type="entry name" value="DUF748 DOMAIN-CONTAINING PROTEIN"/>
    <property type="match status" value="1"/>
</dbReference>
<evidence type="ECO:0000313" key="4">
    <source>
        <dbReference type="Proteomes" id="UP000254651"/>
    </source>
</evidence>
<gene>
    <name evidence="3" type="ORF">NCTC10295_01286</name>
</gene>
<keyword evidence="1" id="KW-0812">Transmembrane</keyword>
<dbReference type="AlphaFoldDB" id="A0A378UIF9"/>
<dbReference type="GO" id="GO:0005886">
    <property type="term" value="C:plasma membrane"/>
    <property type="evidence" value="ECO:0007669"/>
    <property type="project" value="TreeGrafter"/>
</dbReference>
<accession>A0A378UIF9</accession>
<keyword evidence="1" id="KW-1133">Transmembrane helix</keyword>
<dbReference type="InterPro" id="IPR007844">
    <property type="entry name" value="AsmA"/>
</dbReference>
<evidence type="ECO:0000256" key="1">
    <source>
        <dbReference type="SAM" id="Phobius"/>
    </source>
</evidence>